<reference evidence="1" key="1">
    <citation type="journal article" date="2021" name="Genome Biol. Evol.">
        <title>Continental-Scale Gene Flow Prevents Allopatric Divergence of Pelagic Freshwater Bacteria.</title>
        <authorList>
            <person name="Hoetzinger M."/>
            <person name="Pitt A."/>
            <person name="Huemer A."/>
            <person name="Hahn M.W."/>
        </authorList>
    </citation>
    <scope>NUCLEOTIDE SEQUENCE</scope>
    <source>
        <strain evidence="1">AP-YLGG-20-G6</strain>
    </source>
</reference>
<gene>
    <name evidence="1" type="ORF">G6693_04965</name>
</gene>
<sequence>MKNILMVKFAAAIVGLFLVFVGNIAFATVCGMYQGQQICTNSTQQWSQVTGHSAAQANAVQNQYNQQQVAAAAKAAQEAAAREAAYLQAQKLAAGIHAQNSQQQASLLASQQQQRDQIALQQLAAQKAAQQAAAQAASAKAAEVAAAQASAAKALAAQQAAAQAAQALAAQQAAAQAALNYRTSLNNQFANQLTQSGSACNGTMQGGRCVPNNLVAYNGGSPVNIMNPPESTWAGAGKRQTCTLVYKYVGGRVVGSPQTVCTIQ</sequence>
<proteinExistence type="predicted"/>
<dbReference type="EMBL" id="JAANGI010000001">
    <property type="protein sequence ID" value="MBT8591275.1"/>
    <property type="molecule type" value="Genomic_DNA"/>
</dbReference>
<dbReference type="Proteomes" id="UP000762271">
    <property type="component" value="Unassembled WGS sequence"/>
</dbReference>
<evidence type="ECO:0000313" key="1">
    <source>
        <dbReference type="EMBL" id="MBT8591275.1"/>
    </source>
</evidence>
<evidence type="ECO:0000313" key="2">
    <source>
        <dbReference type="Proteomes" id="UP000762271"/>
    </source>
</evidence>
<accession>A0AAE2YKW4</accession>
<protein>
    <submittedName>
        <fullName evidence="1">Uncharacterized protein</fullName>
    </submittedName>
</protein>
<name>A0AAE2YKW4_9BURK</name>
<dbReference type="AlphaFoldDB" id="A0AAE2YKW4"/>
<comment type="caution">
    <text evidence="1">The sequence shown here is derived from an EMBL/GenBank/DDBJ whole genome shotgun (WGS) entry which is preliminary data.</text>
</comment>
<organism evidence="1 2">
    <name type="scientific">Polynucleobacter paneuropaeus</name>
    <dbReference type="NCBI Taxonomy" id="2527775"/>
    <lineage>
        <taxon>Bacteria</taxon>
        <taxon>Pseudomonadati</taxon>
        <taxon>Pseudomonadota</taxon>
        <taxon>Betaproteobacteria</taxon>
        <taxon>Burkholderiales</taxon>
        <taxon>Burkholderiaceae</taxon>
        <taxon>Polynucleobacter</taxon>
    </lineage>
</organism>